<sequence>MLSNSGRSTSSNGDVFEPPPIPRTRGPLLYEGVRLAGGPPRRTPTRCCSRLAGRAWHAASNTVPVSESVRRGSSVMITPRNQQASPHASAHSSVRAAACEEEDDDEMDVVPSTAPLPTPYPTALGTALGQPDSVSQELLFDDVDAESSRGLSPGMDATPHSRERNGVHGISEASEVSPEGTAREDHHEPTEMADAPCDKSLPKGNEISAVNSQPSGTTRVPHFLPTPCVFCIDLCMLQQEVNACARPVEAMADAGHKSRHLRASENALLAAVRDLETLVAEEASV</sequence>
<organism evidence="2 3">
    <name type="scientific">Trypanosoma congolense (strain IL3000)</name>
    <dbReference type="NCBI Taxonomy" id="1068625"/>
    <lineage>
        <taxon>Eukaryota</taxon>
        <taxon>Discoba</taxon>
        <taxon>Euglenozoa</taxon>
        <taxon>Kinetoplastea</taxon>
        <taxon>Metakinetoplastina</taxon>
        <taxon>Trypanosomatida</taxon>
        <taxon>Trypanosomatidae</taxon>
        <taxon>Trypanosoma</taxon>
        <taxon>Nannomonas</taxon>
    </lineage>
</organism>
<reference evidence="2 3" key="2">
    <citation type="journal article" date="2012" name="Proc. Natl. Acad. Sci. U.S.A.">
        <title>Antigenic diversity is generated by distinct evolutionary mechanisms in African trypanosome species.</title>
        <authorList>
            <person name="Jackson A.P."/>
            <person name="Berry A."/>
            <person name="Aslett M."/>
            <person name="Allison H.C."/>
            <person name="Burton P."/>
            <person name="Vavrova-Anderson J."/>
            <person name="Brown R."/>
            <person name="Browne H."/>
            <person name="Corton N."/>
            <person name="Hauser H."/>
            <person name="Gamble J."/>
            <person name="Gilderthorp R."/>
            <person name="Marcello L."/>
            <person name="McQuillan J."/>
            <person name="Otto T.D."/>
            <person name="Quail M.A."/>
            <person name="Sanders M.J."/>
            <person name="van Tonder A."/>
            <person name="Ginger M.L."/>
            <person name="Field M.C."/>
            <person name="Barry J.D."/>
            <person name="Hertz-Fowler C."/>
            <person name="Berriman M."/>
        </authorList>
    </citation>
    <scope>NUCLEOTIDE SEQUENCE [LARGE SCALE GENOMIC DNA]</scope>
    <source>
        <strain evidence="2 3">IL3000</strain>
    </source>
</reference>
<evidence type="ECO:0000313" key="2">
    <source>
        <dbReference type="EMBL" id="CCD12256.1"/>
    </source>
</evidence>
<feature type="compositionally biased region" description="Polar residues" evidence="1">
    <location>
        <begin position="1"/>
        <end position="13"/>
    </location>
</feature>
<evidence type="ECO:0000313" key="3">
    <source>
        <dbReference type="Proteomes" id="UP000000702"/>
    </source>
</evidence>
<proteinExistence type="predicted"/>
<accession>F9W509</accession>
<feature type="compositionally biased region" description="Basic and acidic residues" evidence="1">
    <location>
        <begin position="181"/>
        <end position="201"/>
    </location>
</feature>
<dbReference type="AlphaFoldDB" id="F9W509"/>
<comment type="caution">
    <text evidence="2">The sequence shown here is derived from an EMBL/GenBank/DDBJ whole genome shotgun (WGS) entry which is preliminary data.</text>
</comment>
<feature type="non-terminal residue" evidence="2">
    <location>
        <position position="285"/>
    </location>
</feature>
<dbReference type="EMBL" id="CAEQ01000642">
    <property type="protein sequence ID" value="CCD12256.1"/>
    <property type="molecule type" value="Genomic_DNA"/>
</dbReference>
<reference evidence="3" key="1">
    <citation type="submission" date="2011-07" db="EMBL/GenBank/DDBJ databases">
        <title>Divergent evolution of antigenic variation in African trypanosomes.</title>
        <authorList>
            <person name="Jackson A.P."/>
            <person name="Berry A."/>
            <person name="Allison H.C."/>
            <person name="Burton P."/>
            <person name="Anderson J."/>
            <person name="Aslett M."/>
            <person name="Brown R."/>
            <person name="Corton N."/>
            <person name="Harris D."/>
            <person name="Hauser H."/>
            <person name="Gamble J."/>
            <person name="Gilderthorp R."/>
            <person name="McQuillan J."/>
            <person name="Quail M.A."/>
            <person name="Sanders M."/>
            <person name="Van Tonder A."/>
            <person name="Ginger M.L."/>
            <person name="Donelson J.E."/>
            <person name="Field M.C."/>
            <person name="Barry J.D."/>
            <person name="Berriman M."/>
            <person name="Hertz-Fowler C."/>
        </authorList>
    </citation>
    <scope>NUCLEOTIDE SEQUENCE [LARGE SCALE GENOMIC DNA]</scope>
    <source>
        <strain evidence="3">IL3000</strain>
    </source>
</reference>
<protein>
    <submittedName>
        <fullName evidence="2">WGS project CAEQ00000000 data, annotated contig 1261</fullName>
    </submittedName>
</protein>
<feature type="region of interest" description="Disordered" evidence="1">
    <location>
        <begin position="1"/>
        <end position="27"/>
    </location>
</feature>
<feature type="region of interest" description="Disordered" evidence="1">
    <location>
        <begin position="146"/>
        <end position="219"/>
    </location>
</feature>
<evidence type="ECO:0000256" key="1">
    <source>
        <dbReference type="SAM" id="MobiDB-lite"/>
    </source>
</evidence>
<keyword evidence="3" id="KW-1185">Reference proteome</keyword>
<gene>
    <name evidence="2" type="ORF">TCIL3000_0_31560</name>
</gene>
<feature type="compositionally biased region" description="Polar residues" evidence="1">
    <location>
        <begin position="208"/>
        <end position="218"/>
    </location>
</feature>
<dbReference type="Proteomes" id="UP000000702">
    <property type="component" value="Unassembled WGS sequence"/>
</dbReference>
<name>F9W509_TRYCI</name>